<dbReference type="AlphaFoldDB" id="A0AAJ1BCE5"/>
<dbReference type="EMBL" id="JAKNHJ010000013">
    <property type="protein sequence ID" value="MCG4618282.1"/>
    <property type="molecule type" value="Genomic_DNA"/>
</dbReference>
<keyword evidence="1 2" id="KW-0238">DNA-binding</keyword>
<dbReference type="Gene3D" id="2.40.50.140">
    <property type="entry name" value="Nucleic acid-binding proteins"/>
    <property type="match status" value="1"/>
</dbReference>
<evidence type="ECO:0000256" key="2">
    <source>
        <dbReference type="PROSITE-ProRule" id="PRU00252"/>
    </source>
</evidence>
<dbReference type="Pfam" id="PF00436">
    <property type="entry name" value="SSB"/>
    <property type="match status" value="1"/>
</dbReference>
<comment type="caution">
    <text evidence="4">The sequence shown here is derived from an EMBL/GenBank/DDBJ whole genome shotgun (WGS) entry which is preliminary data.</text>
</comment>
<accession>A0AAJ1BCE5</accession>
<reference evidence="4" key="1">
    <citation type="submission" date="2022-01" db="EMBL/GenBank/DDBJ databases">
        <title>Collection of gut derived symbiotic bacterial strains cultured from healthy donors.</title>
        <authorList>
            <person name="Lin H."/>
            <person name="Kohout C."/>
            <person name="Waligurski E."/>
            <person name="Pamer E.G."/>
        </authorList>
    </citation>
    <scope>NUCLEOTIDE SEQUENCE</scope>
    <source>
        <strain evidence="4">DFI.7.46</strain>
    </source>
</reference>
<dbReference type="PROSITE" id="PS50935">
    <property type="entry name" value="SSB"/>
    <property type="match status" value="1"/>
</dbReference>
<protein>
    <submittedName>
        <fullName evidence="4">Single-stranded DNA-binding protein</fullName>
    </submittedName>
</protein>
<evidence type="ECO:0000313" key="4">
    <source>
        <dbReference type="EMBL" id="MCG4618282.1"/>
    </source>
</evidence>
<dbReference type="Proteomes" id="UP001200537">
    <property type="component" value="Unassembled WGS sequence"/>
</dbReference>
<evidence type="ECO:0000256" key="3">
    <source>
        <dbReference type="SAM" id="MobiDB-lite"/>
    </source>
</evidence>
<proteinExistence type="predicted"/>
<dbReference type="SUPFAM" id="SSF50249">
    <property type="entry name" value="Nucleic acid-binding proteins"/>
    <property type="match status" value="1"/>
</dbReference>
<sequence length="234" mass="24919">MSKANIEVTFTGWVATAPTFHRPDPTKPDKALCTFRVMHTPYSRDNQGNWQKGESLAVRVKVWGWGAHYVSRSIRVGDPIIVCGRLIRSKWQDKEQVIHYGLELTASSLGHDLTMGESNFVRMIGALPKRGNFATPSKEGEGSLADPEGEFESAGTAESAGTEATGVEPAGIKAASAAGDQVVADPSTGEILEEEAKNTRGSNPPASSEAAGAENVLDPEGEYILENTFSGEAA</sequence>
<evidence type="ECO:0000313" key="5">
    <source>
        <dbReference type="Proteomes" id="UP001200537"/>
    </source>
</evidence>
<name>A0AAJ1BCE5_9ACTO</name>
<feature type="region of interest" description="Disordered" evidence="3">
    <location>
        <begin position="131"/>
        <end position="234"/>
    </location>
</feature>
<evidence type="ECO:0000256" key="1">
    <source>
        <dbReference type="ARBA" id="ARBA00023125"/>
    </source>
</evidence>
<gene>
    <name evidence="4" type="ORF">L0M99_07225</name>
</gene>
<dbReference type="RefSeq" id="WP_024058713.1">
    <property type="nucleotide sequence ID" value="NZ_JAGZVZ010000005.1"/>
</dbReference>
<dbReference type="CDD" id="cd04496">
    <property type="entry name" value="SSB_OBF"/>
    <property type="match status" value="1"/>
</dbReference>
<dbReference type="InterPro" id="IPR012340">
    <property type="entry name" value="NA-bd_OB-fold"/>
</dbReference>
<organism evidence="4 5">
    <name type="scientific">Varibaculum cambriense</name>
    <dbReference type="NCBI Taxonomy" id="184870"/>
    <lineage>
        <taxon>Bacteria</taxon>
        <taxon>Bacillati</taxon>
        <taxon>Actinomycetota</taxon>
        <taxon>Actinomycetes</taxon>
        <taxon>Actinomycetales</taxon>
        <taxon>Actinomycetaceae</taxon>
        <taxon>Varibaculum</taxon>
    </lineage>
</organism>
<dbReference type="GO" id="GO:0003697">
    <property type="term" value="F:single-stranded DNA binding"/>
    <property type="evidence" value="ECO:0007669"/>
    <property type="project" value="InterPro"/>
</dbReference>
<feature type="compositionally biased region" description="Low complexity" evidence="3">
    <location>
        <begin position="152"/>
        <end position="166"/>
    </location>
</feature>
<dbReference type="InterPro" id="IPR000424">
    <property type="entry name" value="Primosome_PriB/ssb"/>
</dbReference>